<comment type="caution">
    <text evidence="2">The sequence shown here is derived from an EMBL/GenBank/DDBJ whole genome shotgun (WGS) entry which is preliminary data.</text>
</comment>
<dbReference type="SUPFAM" id="SSF53335">
    <property type="entry name" value="S-adenosyl-L-methionine-dependent methyltransferases"/>
    <property type="match status" value="1"/>
</dbReference>
<dbReference type="Gene3D" id="3.40.50.150">
    <property type="entry name" value="Vaccinia Virus protein VP39"/>
    <property type="match status" value="1"/>
</dbReference>
<name>A0A163GEF4_9BACL</name>
<keyword evidence="2" id="KW-0489">Methyltransferase</keyword>
<dbReference type="AlphaFoldDB" id="A0A163GEF4"/>
<dbReference type="Gene3D" id="1.10.287.1890">
    <property type="match status" value="1"/>
</dbReference>
<keyword evidence="1" id="KW-0175">Coiled coil</keyword>
<dbReference type="OrthoDB" id="5881184at2"/>
<dbReference type="RefSeq" id="WP_063178343.1">
    <property type="nucleotide sequence ID" value="NZ_LQNT01000001.1"/>
</dbReference>
<evidence type="ECO:0000313" key="2">
    <source>
        <dbReference type="EMBL" id="KZE40096.1"/>
    </source>
</evidence>
<dbReference type="Proteomes" id="UP000076490">
    <property type="component" value="Unassembled WGS sequence"/>
</dbReference>
<dbReference type="EMBL" id="LQNT01000001">
    <property type="protein sequence ID" value="KZE40096.1"/>
    <property type="molecule type" value="Genomic_DNA"/>
</dbReference>
<proteinExistence type="predicted"/>
<keyword evidence="2" id="KW-0808">Transferase</keyword>
<dbReference type="InterPro" id="IPR029063">
    <property type="entry name" value="SAM-dependent_MTases_sf"/>
</dbReference>
<dbReference type="PANTHER" id="PTHR38451">
    <property type="entry name" value="TRNA (ADENINE(22)-N(1))-METHYLTRANSFERASE"/>
    <property type="match status" value="1"/>
</dbReference>
<dbReference type="PANTHER" id="PTHR38451:SF1">
    <property type="entry name" value="TRNA (ADENINE(22)-N(1))-METHYLTRANSFERASE"/>
    <property type="match status" value="1"/>
</dbReference>
<dbReference type="Pfam" id="PF04816">
    <property type="entry name" value="TrmK"/>
    <property type="match status" value="1"/>
</dbReference>
<protein>
    <submittedName>
        <fullName evidence="2">SAM-dependent methyltransferase</fullName>
    </submittedName>
</protein>
<feature type="coiled-coil region" evidence="1">
    <location>
        <begin position="186"/>
        <end position="220"/>
    </location>
</feature>
<organism evidence="2 3">
    <name type="scientific">Bhargavaea cecembensis</name>
    <dbReference type="NCBI Taxonomy" id="394098"/>
    <lineage>
        <taxon>Bacteria</taxon>
        <taxon>Bacillati</taxon>
        <taxon>Bacillota</taxon>
        <taxon>Bacilli</taxon>
        <taxon>Bacillales</taxon>
        <taxon>Caryophanaceae</taxon>
        <taxon>Bhargavaea</taxon>
    </lineage>
</organism>
<evidence type="ECO:0000313" key="3">
    <source>
        <dbReference type="Proteomes" id="UP000076490"/>
    </source>
</evidence>
<evidence type="ECO:0000256" key="1">
    <source>
        <dbReference type="SAM" id="Coils"/>
    </source>
</evidence>
<reference evidence="2 3" key="1">
    <citation type="submission" date="2016-01" db="EMBL/GenBank/DDBJ databases">
        <title>Whole genome sequencing of Bhargavaea cecembensis T14.</title>
        <authorList>
            <person name="Hong K.W."/>
        </authorList>
    </citation>
    <scope>NUCLEOTIDE SEQUENCE [LARGE SCALE GENOMIC DNA]</scope>
    <source>
        <strain evidence="2 3">T14</strain>
    </source>
</reference>
<dbReference type="GO" id="GO:0160105">
    <property type="term" value="F:tRNA (adenine(22)-N1)-methyltransferase activity"/>
    <property type="evidence" value="ECO:0007669"/>
    <property type="project" value="InterPro"/>
</dbReference>
<dbReference type="InterPro" id="IPR006901">
    <property type="entry name" value="TrmK"/>
</dbReference>
<gene>
    <name evidence="2" type="ORF">AV656_02145</name>
</gene>
<dbReference type="PIRSF" id="PIRSF018637">
    <property type="entry name" value="TrmK"/>
    <property type="match status" value="1"/>
</dbReference>
<dbReference type="GO" id="GO:0032259">
    <property type="term" value="P:methylation"/>
    <property type="evidence" value="ECO:0007669"/>
    <property type="project" value="UniProtKB-KW"/>
</dbReference>
<accession>A0A163GEF4</accession>
<sequence>MNVNKLSERLQAVASHIGNDAVLADIGSDHAYLPAHLAIRGRIRRGIAGEVAKGPYESAEATIQEAGLQGKVEARLADGLEAIRKEDGVDTVSIAGMGGPLIASILENGKNQLKGVSRLVLQPNIHAGAIRSWAVANGWRLIEEDILEEDGKIYEVLVLERGEAVYNDSQIRFGPFLSERQPPAFRKKWEREAASLQKILNRMKEASPSAERDAKEAEMKRSLDQILEVLANGEENDRQ</sequence>